<dbReference type="RefSeq" id="WP_310344968.1">
    <property type="nucleotide sequence ID" value="NZ_JAVDXQ010000003.1"/>
</dbReference>
<accession>A0ABU1Z975</accession>
<gene>
    <name evidence="2" type="ORF">J2X16_002499</name>
</gene>
<feature type="signal peptide" evidence="1">
    <location>
        <begin position="1"/>
        <end position="36"/>
    </location>
</feature>
<protein>
    <submittedName>
        <fullName evidence="2">Uncharacterized protein</fullName>
    </submittedName>
</protein>
<feature type="chain" id="PRO_5047454548" evidence="1">
    <location>
        <begin position="37"/>
        <end position="269"/>
    </location>
</feature>
<sequence>MYRVQPAAASVRCRMHSLVALGAAAALVLAGGPALAQATTFQCPALVASTARQPAYRPVPGQPRCEGFYVKNVSQPFVELVSLTQAVPGSWAAGNATGLTLRASRRRDTHLLIQPLRSSPLYRVDAQLARDAGLAWDGAPMLQATGLTLRDLGLLALAGGADPPAFVPVDTHAAGTPPGDKVYAVLRPSVAVSAMSWRGYRLAGPALPDSGWQALAGPPLFAWERVALPIPWPADGRGLRIDVRALDGQGQALPLLQFALLAADDDTPP</sequence>
<comment type="caution">
    <text evidence="2">The sequence shown here is derived from an EMBL/GenBank/DDBJ whole genome shotgun (WGS) entry which is preliminary data.</text>
</comment>
<dbReference type="EMBL" id="JAVDXQ010000003">
    <property type="protein sequence ID" value="MDR7297152.1"/>
    <property type="molecule type" value="Genomic_DNA"/>
</dbReference>
<reference evidence="2 3" key="1">
    <citation type="submission" date="2023-07" db="EMBL/GenBank/DDBJ databases">
        <title>Sorghum-associated microbial communities from plants grown in Nebraska, USA.</title>
        <authorList>
            <person name="Schachtman D."/>
        </authorList>
    </citation>
    <scope>NUCLEOTIDE SEQUENCE [LARGE SCALE GENOMIC DNA]</scope>
    <source>
        <strain evidence="2 3">BE310</strain>
    </source>
</reference>
<name>A0ABU1Z975_9BURK</name>
<keyword evidence="1" id="KW-0732">Signal</keyword>
<evidence type="ECO:0000313" key="2">
    <source>
        <dbReference type="EMBL" id="MDR7297152.1"/>
    </source>
</evidence>
<keyword evidence="3" id="KW-1185">Reference proteome</keyword>
<organism evidence="2 3">
    <name type="scientific">Pelomonas aquatica</name>
    <dbReference type="NCBI Taxonomy" id="431058"/>
    <lineage>
        <taxon>Bacteria</taxon>
        <taxon>Pseudomonadati</taxon>
        <taxon>Pseudomonadota</taxon>
        <taxon>Betaproteobacteria</taxon>
        <taxon>Burkholderiales</taxon>
        <taxon>Sphaerotilaceae</taxon>
        <taxon>Roseateles</taxon>
    </lineage>
</organism>
<proteinExistence type="predicted"/>
<evidence type="ECO:0000313" key="3">
    <source>
        <dbReference type="Proteomes" id="UP001180536"/>
    </source>
</evidence>
<evidence type="ECO:0000256" key="1">
    <source>
        <dbReference type="SAM" id="SignalP"/>
    </source>
</evidence>
<dbReference type="Proteomes" id="UP001180536">
    <property type="component" value="Unassembled WGS sequence"/>
</dbReference>